<evidence type="ECO:0000259" key="3">
    <source>
        <dbReference type="Pfam" id="PF18962"/>
    </source>
</evidence>
<dbReference type="EMBL" id="JBHTIZ010000007">
    <property type="protein sequence ID" value="MFD0983395.1"/>
    <property type="molecule type" value="Genomic_DNA"/>
</dbReference>
<evidence type="ECO:0000256" key="1">
    <source>
        <dbReference type="ARBA" id="ARBA00022729"/>
    </source>
</evidence>
<dbReference type="Proteomes" id="UP001597051">
    <property type="component" value="Unassembled WGS sequence"/>
</dbReference>
<dbReference type="InterPro" id="IPR026444">
    <property type="entry name" value="Secre_tail"/>
</dbReference>
<reference evidence="5" key="1">
    <citation type="journal article" date="2019" name="Int. J. Syst. Evol. Microbiol.">
        <title>The Global Catalogue of Microorganisms (GCM) 10K type strain sequencing project: providing services to taxonomists for standard genome sequencing and annotation.</title>
        <authorList>
            <consortium name="The Broad Institute Genomics Platform"/>
            <consortium name="The Broad Institute Genome Sequencing Center for Infectious Disease"/>
            <person name="Wu L."/>
            <person name="Ma J."/>
        </authorList>
    </citation>
    <scope>NUCLEOTIDE SEQUENCE [LARGE SCALE GENOMIC DNA]</scope>
    <source>
        <strain evidence="5">CECT 7649</strain>
    </source>
</reference>
<feature type="signal peptide" evidence="2">
    <location>
        <begin position="1"/>
        <end position="25"/>
    </location>
</feature>
<comment type="caution">
    <text evidence="4">The sequence shown here is derived from an EMBL/GenBank/DDBJ whole genome shotgun (WGS) entry which is preliminary data.</text>
</comment>
<evidence type="ECO:0000313" key="5">
    <source>
        <dbReference type="Proteomes" id="UP001597051"/>
    </source>
</evidence>
<organism evidence="4 5">
    <name type="scientific">Flavobacterium myungsuense</name>
    <dbReference type="NCBI Taxonomy" id="651823"/>
    <lineage>
        <taxon>Bacteria</taxon>
        <taxon>Pseudomonadati</taxon>
        <taxon>Bacteroidota</taxon>
        <taxon>Flavobacteriia</taxon>
        <taxon>Flavobacteriales</taxon>
        <taxon>Flavobacteriaceae</taxon>
        <taxon>Flavobacterium</taxon>
    </lineage>
</organism>
<protein>
    <submittedName>
        <fullName evidence="4">T9SS type A sorting domain-containing protein</fullName>
    </submittedName>
</protein>
<dbReference type="NCBIfam" id="TIGR04183">
    <property type="entry name" value="Por_Secre_tail"/>
    <property type="match status" value="1"/>
</dbReference>
<keyword evidence="1 2" id="KW-0732">Signal</keyword>
<gene>
    <name evidence="4" type="ORF">ACFQ0S_02790</name>
</gene>
<dbReference type="RefSeq" id="WP_379753593.1">
    <property type="nucleotide sequence ID" value="NZ_JBHSYB010000008.1"/>
</dbReference>
<proteinExistence type="predicted"/>
<name>A0ABW3IZW1_9FLAO</name>
<feature type="domain" description="Secretion system C-terminal sorting" evidence="3">
    <location>
        <begin position="247"/>
        <end position="308"/>
    </location>
</feature>
<keyword evidence="5" id="KW-1185">Reference proteome</keyword>
<accession>A0ABW3IZW1</accession>
<dbReference type="Pfam" id="PF18962">
    <property type="entry name" value="Por_Secre_tail"/>
    <property type="match status" value="1"/>
</dbReference>
<sequence>MMTNYTLLKTTIVALFFSYTSWSQATIAQWNFNGPSATEVAGGGTSPQVSLGIGTAQLVGAATATFAAGNTTPGTLETETAATNFGWNTTGYASAGTDNKGRGVQFNVSTVGQAGIVFKFEQRLSNSASNTYIVFYTADRTAGSPNWIEAQTFSVTPAATGTGDTWYNNPLRTVDVSTITALDNNPNVAFKVVSAFDPTAGDYVAARSTNVYSTGTGGTVRYDMVTITSNTTLGTKGFESAKNNFKMFPNPSNKEIVQFNEAQDVSVFDILGKLILKVKNTTTIDTKSFRSGVYLVKTKTGITRKLIVK</sequence>
<evidence type="ECO:0000313" key="4">
    <source>
        <dbReference type="EMBL" id="MFD0983395.1"/>
    </source>
</evidence>
<feature type="chain" id="PRO_5046400613" evidence="2">
    <location>
        <begin position="26"/>
        <end position="309"/>
    </location>
</feature>
<evidence type="ECO:0000256" key="2">
    <source>
        <dbReference type="SAM" id="SignalP"/>
    </source>
</evidence>